<keyword evidence="3" id="KW-0001">2Fe-2S</keyword>
<reference evidence="11" key="1">
    <citation type="submission" date="2018-09" db="EMBL/GenBank/DDBJ databases">
        <authorList>
            <person name="Zhu H."/>
        </authorList>
    </citation>
    <scope>NUCLEOTIDE SEQUENCE [LARGE SCALE GENOMIC DNA]</scope>
    <source>
        <strain evidence="11">K1R23-30</strain>
    </source>
</reference>
<dbReference type="SUPFAM" id="SSF54292">
    <property type="entry name" value="2Fe-2S ferredoxin-like"/>
    <property type="match status" value="1"/>
</dbReference>
<keyword evidence="2" id="KW-0813">Transport</keyword>
<keyword evidence="6" id="KW-0408">Iron</keyword>
<keyword evidence="11" id="KW-1185">Reference proteome</keyword>
<comment type="similarity">
    <text evidence="1">Belongs to the 2Fe2S plant-type ferredoxin family.</text>
</comment>
<dbReference type="Proteomes" id="UP000265955">
    <property type="component" value="Unassembled WGS sequence"/>
</dbReference>
<evidence type="ECO:0000256" key="8">
    <source>
        <dbReference type="ARBA" id="ARBA00034078"/>
    </source>
</evidence>
<dbReference type="CDD" id="cd00207">
    <property type="entry name" value="fer2"/>
    <property type="match status" value="1"/>
</dbReference>
<accession>A0A3A3FY14</accession>
<keyword evidence="7" id="KW-0411">Iron-sulfur</keyword>
<comment type="cofactor">
    <cofactor evidence="8">
        <name>[2Fe-2S] cluster</name>
        <dbReference type="ChEBI" id="CHEBI:190135"/>
    </cofactor>
</comment>
<name>A0A3A3FY14_9BURK</name>
<gene>
    <name evidence="10" type="ORF">D3871_11625</name>
</gene>
<dbReference type="PANTHER" id="PTHR43112">
    <property type="entry name" value="FERREDOXIN"/>
    <property type="match status" value="1"/>
</dbReference>
<dbReference type="InterPro" id="IPR012675">
    <property type="entry name" value="Beta-grasp_dom_sf"/>
</dbReference>
<evidence type="ECO:0000256" key="3">
    <source>
        <dbReference type="ARBA" id="ARBA00022714"/>
    </source>
</evidence>
<dbReference type="GO" id="GO:0046872">
    <property type="term" value="F:metal ion binding"/>
    <property type="evidence" value="ECO:0007669"/>
    <property type="project" value="UniProtKB-KW"/>
</dbReference>
<dbReference type="RefSeq" id="WP_119769036.1">
    <property type="nucleotide sequence ID" value="NZ_QYUO01000001.1"/>
</dbReference>
<dbReference type="GO" id="GO:0051537">
    <property type="term" value="F:2 iron, 2 sulfur cluster binding"/>
    <property type="evidence" value="ECO:0007669"/>
    <property type="project" value="UniProtKB-KW"/>
</dbReference>
<evidence type="ECO:0000256" key="7">
    <source>
        <dbReference type="ARBA" id="ARBA00023014"/>
    </source>
</evidence>
<dbReference type="Pfam" id="PF00111">
    <property type="entry name" value="Fer2"/>
    <property type="match status" value="1"/>
</dbReference>
<keyword evidence="5" id="KW-0249">Electron transport</keyword>
<evidence type="ECO:0000256" key="2">
    <source>
        <dbReference type="ARBA" id="ARBA00022448"/>
    </source>
</evidence>
<keyword evidence="4" id="KW-0479">Metal-binding</keyword>
<dbReference type="Gene3D" id="3.10.20.30">
    <property type="match status" value="1"/>
</dbReference>
<dbReference type="InterPro" id="IPR036010">
    <property type="entry name" value="2Fe-2S_ferredoxin-like_sf"/>
</dbReference>
<evidence type="ECO:0000313" key="11">
    <source>
        <dbReference type="Proteomes" id="UP000265955"/>
    </source>
</evidence>
<dbReference type="PROSITE" id="PS51085">
    <property type="entry name" value="2FE2S_FER_2"/>
    <property type="match status" value="1"/>
</dbReference>
<dbReference type="PANTHER" id="PTHR43112:SF3">
    <property type="entry name" value="FERREDOXIN-2, CHLOROPLASTIC"/>
    <property type="match status" value="1"/>
</dbReference>
<proteinExistence type="inferred from homology"/>
<dbReference type="EMBL" id="QYUO01000001">
    <property type="protein sequence ID" value="RJF99091.1"/>
    <property type="molecule type" value="Genomic_DNA"/>
</dbReference>
<dbReference type="AlphaFoldDB" id="A0A3A3FY14"/>
<dbReference type="InterPro" id="IPR001041">
    <property type="entry name" value="2Fe-2S_ferredoxin-type"/>
</dbReference>
<evidence type="ECO:0000259" key="9">
    <source>
        <dbReference type="PROSITE" id="PS51085"/>
    </source>
</evidence>
<comment type="caution">
    <text evidence="10">The sequence shown here is derived from an EMBL/GenBank/DDBJ whole genome shotgun (WGS) entry which is preliminary data.</text>
</comment>
<evidence type="ECO:0000256" key="4">
    <source>
        <dbReference type="ARBA" id="ARBA00022723"/>
    </source>
</evidence>
<evidence type="ECO:0000256" key="5">
    <source>
        <dbReference type="ARBA" id="ARBA00022982"/>
    </source>
</evidence>
<organism evidence="10 11">
    <name type="scientific">Noviherbaspirillum saxi</name>
    <dbReference type="NCBI Taxonomy" id="2320863"/>
    <lineage>
        <taxon>Bacteria</taxon>
        <taxon>Pseudomonadati</taxon>
        <taxon>Pseudomonadota</taxon>
        <taxon>Betaproteobacteria</taxon>
        <taxon>Burkholderiales</taxon>
        <taxon>Oxalobacteraceae</taxon>
        <taxon>Noviherbaspirillum</taxon>
    </lineage>
</organism>
<evidence type="ECO:0000256" key="1">
    <source>
        <dbReference type="ARBA" id="ARBA00007874"/>
    </source>
</evidence>
<evidence type="ECO:0000256" key="6">
    <source>
        <dbReference type="ARBA" id="ARBA00023004"/>
    </source>
</evidence>
<feature type="domain" description="2Fe-2S ferredoxin-type" evidence="9">
    <location>
        <begin position="8"/>
        <end position="99"/>
    </location>
</feature>
<evidence type="ECO:0000313" key="10">
    <source>
        <dbReference type="EMBL" id="RJF99091.1"/>
    </source>
</evidence>
<dbReference type="OrthoDB" id="9806195at2"/>
<sequence>MSEGKRVARFSVRIEPSGWTFEVGPDQPILAAARASGIDLPASCRNGTCRTCLCKLAGGTIRHNIEWPGLSAEEKREGYVLPCVALAQSDLVLIVPAARRLPG</sequence>
<protein>
    <submittedName>
        <fullName evidence="10">(2Fe-2S)-binding protein</fullName>
    </submittedName>
</protein>